<keyword evidence="3" id="KW-1185">Reference proteome</keyword>
<evidence type="ECO:0008006" key="4">
    <source>
        <dbReference type="Google" id="ProtNLM"/>
    </source>
</evidence>
<keyword evidence="1" id="KW-1133">Transmembrane helix</keyword>
<dbReference type="InterPro" id="IPR010699">
    <property type="entry name" value="DUF1275"/>
</dbReference>
<dbReference type="PANTHER" id="PTHR37314:SF4">
    <property type="entry name" value="UPF0700 TRANSMEMBRANE PROTEIN YOAK"/>
    <property type="match status" value="1"/>
</dbReference>
<feature type="transmembrane region" description="Helical" evidence="1">
    <location>
        <begin position="63"/>
        <end position="85"/>
    </location>
</feature>
<evidence type="ECO:0000313" key="2">
    <source>
        <dbReference type="EMBL" id="ADG98043.1"/>
    </source>
</evidence>
<dbReference type="Pfam" id="PF06912">
    <property type="entry name" value="DUF1275"/>
    <property type="match status" value="1"/>
</dbReference>
<dbReference type="eggNOG" id="COG3619">
    <property type="taxonomic scope" value="Bacteria"/>
</dbReference>
<feature type="transmembrane region" description="Helical" evidence="1">
    <location>
        <begin position="97"/>
        <end position="115"/>
    </location>
</feature>
<dbReference type="EMBL" id="CP001958">
    <property type="protein sequence ID" value="ADG98043.1"/>
    <property type="molecule type" value="Genomic_DNA"/>
</dbReference>
<keyword evidence="1" id="KW-0812">Transmembrane</keyword>
<accession>D6Z7W3</accession>
<evidence type="ECO:0000313" key="3">
    <source>
        <dbReference type="Proteomes" id="UP000002247"/>
    </source>
</evidence>
<dbReference type="KEGG" id="srt:Srot_1581"/>
<feature type="transmembrane region" description="Helical" evidence="1">
    <location>
        <begin position="21"/>
        <end position="43"/>
    </location>
</feature>
<name>D6Z7W3_SEGRD</name>
<gene>
    <name evidence="2" type="ordered locus">Srot_1581</name>
</gene>
<dbReference type="STRING" id="640132.Srot_1581"/>
<sequence length="241" mass="25856">MKQPSEERRKALFDGEARLSWVLAALAGLLGASAFIHTEGYFVTFMTGNTERAVLSYFRGQGAFGVAAALILLSFLSGVVVASLCRRHFWSGHPHGPTMLATLALIAAAVFDAIVDWGSENIDLYTVLFVAFGVGALNTSFNNASGEVSIPLSYVTGTWVKMGQGIERHISGGDYSEWLGYFLLLLSFASGALCGGLLSRIETGFSMLATAAGVCLVVSIYTHLHERFNPPADERPPLRDA</sequence>
<evidence type="ECO:0000256" key="1">
    <source>
        <dbReference type="SAM" id="Phobius"/>
    </source>
</evidence>
<dbReference type="AlphaFoldDB" id="D6Z7W3"/>
<dbReference type="HOGENOM" id="CLU_090911_0_0_11"/>
<keyword evidence="1" id="KW-0472">Membrane</keyword>
<organism evidence="2 3">
    <name type="scientific">Segniliparus rotundus (strain ATCC BAA-972 / CDC 1076 / CIP 108378 / DSM 44985 / JCM 13578)</name>
    <dbReference type="NCBI Taxonomy" id="640132"/>
    <lineage>
        <taxon>Bacteria</taxon>
        <taxon>Bacillati</taxon>
        <taxon>Actinomycetota</taxon>
        <taxon>Actinomycetes</taxon>
        <taxon>Mycobacteriales</taxon>
        <taxon>Segniliparaceae</taxon>
        <taxon>Segniliparus</taxon>
    </lineage>
</organism>
<dbReference type="RefSeq" id="WP_013138496.1">
    <property type="nucleotide sequence ID" value="NC_014168.1"/>
</dbReference>
<feature type="transmembrane region" description="Helical" evidence="1">
    <location>
        <begin position="178"/>
        <end position="198"/>
    </location>
</feature>
<proteinExistence type="predicted"/>
<reference evidence="2 3" key="1">
    <citation type="journal article" date="2010" name="Stand. Genomic Sci.">
        <title>Complete genome sequence of Segniliparus rotundus type strain (CDC 1076).</title>
        <authorList>
            <person name="Sikorski J."/>
            <person name="Lapidus A."/>
            <person name="Copeland A."/>
            <person name="Misra M."/>
            <person name="Glavina Del Rio T."/>
            <person name="Nolan M."/>
            <person name="Lucas S."/>
            <person name="Chen F."/>
            <person name="Tice H."/>
            <person name="Cheng J.F."/>
            <person name="Jando M."/>
            <person name="Schneider S."/>
            <person name="Bruce D."/>
            <person name="Goodwin L."/>
            <person name="Pitluck S."/>
            <person name="Liolios K."/>
            <person name="Mikhailova N."/>
            <person name="Pati A."/>
            <person name="Ivanova N."/>
            <person name="Mavromatis K."/>
            <person name="Chen A."/>
            <person name="Palaniappan K."/>
            <person name="Chertkov O."/>
            <person name="Land M."/>
            <person name="Hauser L."/>
            <person name="Chang Y.J."/>
            <person name="Jeffries C.D."/>
            <person name="Brettin T."/>
            <person name="Detter J.C."/>
            <person name="Han C."/>
            <person name="Rohde M."/>
            <person name="Goker M."/>
            <person name="Bristow J."/>
            <person name="Eisen J.A."/>
            <person name="Markowitz V."/>
            <person name="Hugenholtz P."/>
            <person name="Kyrpides N.C."/>
            <person name="Klenk H.P."/>
        </authorList>
    </citation>
    <scope>NUCLEOTIDE SEQUENCE [LARGE SCALE GENOMIC DNA]</scope>
    <source>
        <strain evidence="3">ATCC BAA-972 / CDC 1076 / CIP 108378 / DSM 44985 / JCM 13578</strain>
    </source>
</reference>
<dbReference type="Proteomes" id="UP000002247">
    <property type="component" value="Chromosome"/>
</dbReference>
<feature type="transmembrane region" description="Helical" evidence="1">
    <location>
        <begin position="205"/>
        <end position="224"/>
    </location>
</feature>
<protein>
    <recommendedName>
        <fullName evidence="4">Transmembrane protein</fullName>
    </recommendedName>
</protein>
<dbReference type="PANTHER" id="PTHR37314">
    <property type="entry name" value="SLR0142 PROTEIN"/>
    <property type="match status" value="1"/>
</dbReference>